<protein>
    <submittedName>
        <fullName evidence="2">Williams-Beuren syndrome chromosomal region 27 protein-like</fullName>
    </submittedName>
</protein>
<dbReference type="Gene3D" id="3.40.50.150">
    <property type="entry name" value="Vaccinia Virus protein VP39"/>
    <property type="match status" value="1"/>
</dbReference>
<comment type="caution">
    <text evidence="2">The sequence shown here is derived from an EMBL/GenBank/DDBJ whole genome shotgun (WGS) entry which is preliminary data.</text>
</comment>
<dbReference type="Proteomes" id="UP000735302">
    <property type="component" value="Unassembled WGS sequence"/>
</dbReference>
<feature type="domain" description="Methyltransferase type 11" evidence="1">
    <location>
        <begin position="64"/>
        <end position="158"/>
    </location>
</feature>
<evidence type="ECO:0000313" key="3">
    <source>
        <dbReference type="Proteomes" id="UP000735302"/>
    </source>
</evidence>
<dbReference type="AlphaFoldDB" id="A0AAV4BDF5"/>
<dbReference type="InterPro" id="IPR013216">
    <property type="entry name" value="Methyltransf_11"/>
</dbReference>
<evidence type="ECO:0000259" key="1">
    <source>
        <dbReference type="Pfam" id="PF08241"/>
    </source>
</evidence>
<dbReference type="CDD" id="cd02440">
    <property type="entry name" value="AdoMet_MTases"/>
    <property type="match status" value="1"/>
</dbReference>
<dbReference type="Pfam" id="PF08241">
    <property type="entry name" value="Methyltransf_11"/>
    <property type="match status" value="1"/>
</dbReference>
<dbReference type="EMBL" id="BLXT01004727">
    <property type="protein sequence ID" value="GFO16982.1"/>
    <property type="molecule type" value="Genomic_DNA"/>
</dbReference>
<dbReference type="InterPro" id="IPR029063">
    <property type="entry name" value="SAM-dependent_MTases_sf"/>
</dbReference>
<name>A0AAV4BDF5_9GAST</name>
<dbReference type="SUPFAM" id="SSF53335">
    <property type="entry name" value="S-adenosyl-L-methionine-dependent methyltransferases"/>
    <property type="match status" value="1"/>
</dbReference>
<evidence type="ECO:0000313" key="2">
    <source>
        <dbReference type="EMBL" id="GFO16982.1"/>
    </source>
</evidence>
<reference evidence="2 3" key="1">
    <citation type="journal article" date="2021" name="Elife">
        <title>Chloroplast acquisition without the gene transfer in kleptoplastic sea slugs, Plakobranchus ocellatus.</title>
        <authorList>
            <person name="Maeda T."/>
            <person name="Takahashi S."/>
            <person name="Yoshida T."/>
            <person name="Shimamura S."/>
            <person name="Takaki Y."/>
            <person name="Nagai Y."/>
            <person name="Toyoda A."/>
            <person name="Suzuki Y."/>
            <person name="Arimoto A."/>
            <person name="Ishii H."/>
            <person name="Satoh N."/>
            <person name="Nishiyama T."/>
            <person name="Hasebe M."/>
            <person name="Maruyama T."/>
            <person name="Minagawa J."/>
            <person name="Obokata J."/>
            <person name="Shigenobu S."/>
        </authorList>
    </citation>
    <scope>NUCLEOTIDE SEQUENCE [LARGE SCALE GENOMIC DNA]</scope>
</reference>
<organism evidence="2 3">
    <name type="scientific">Plakobranchus ocellatus</name>
    <dbReference type="NCBI Taxonomy" id="259542"/>
    <lineage>
        <taxon>Eukaryota</taxon>
        <taxon>Metazoa</taxon>
        <taxon>Spiralia</taxon>
        <taxon>Lophotrochozoa</taxon>
        <taxon>Mollusca</taxon>
        <taxon>Gastropoda</taxon>
        <taxon>Heterobranchia</taxon>
        <taxon>Euthyneura</taxon>
        <taxon>Panpulmonata</taxon>
        <taxon>Sacoglossa</taxon>
        <taxon>Placobranchoidea</taxon>
        <taxon>Plakobranchidae</taxon>
        <taxon>Plakobranchus</taxon>
    </lineage>
</organism>
<accession>A0AAV4BDF5</accession>
<keyword evidence="3" id="KW-1185">Reference proteome</keyword>
<gene>
    <name evidence="2" type="ORF">PoB_004348700</name>
</gene>
<sequence length="259" mass="28695">MRFCCRSLCHINCVIANVMSTEYDNKNAVQGYDESLAALSYTSPGYISNMLAGLIVDIENAKVLDLAAGTGWIGQGLYKRGFRNLDAHDGAQAMVDYCKKTGIYKDFFTCFIGDGHSLPMKDNTYDAVTCSGATVENHLPPCSQGEILRVIKPGGFFVNGYRGNLSETEVEYAKEWHAEAERLEKEGKWTLYGRLHFRKYLTISGGTIDITRLIRLACDEDLDNLSSLQPAIRAHGQQNTIANKLSHSRAPPQLVIAPF</sequence>
<proteinExistence type="predicted"/>
<dbReference type="GO" id="GO:0008757">
    <property type="term" value="F:S-adenosylmethionine-dependent methyltransferase activity"/>
    <property type="evidence" value="ECO:0007669"/>
    <property type="project" value="InterPro"/>
</dbReference>